<evidence type="ECO:0000259" key="1">
    <source>
        <dbReference type="Pfam" id="PF01979"/>
    </source>
</evidence>
<dbReference type="Pfam" id="PF01979">
    <property type="entry name" value="Amidohydro_1"/>
    <property type="match status" value="1"/>
</dbReference>
<evidence type="ECO:0000313" key="3">
    <source>
        <dbReference type="Proteomes" id="UP000608579"/>
    </source>
</evidence>
<accession>A0A833ECR0</accession>
<sequence>MRLTRRPFDGRRIRILYGLKMLVGKELRLIEEGYITISRDGYVAEIGEGVPALRSKAVNCRGLLAIPTFLNAHTHVADSAFRDATFSNVENTVHPIYGIKARLLKETSATVLRTAISDTVAEMLRNGISMFADCREGGGEGALLLRRALKNNRVRCVILSQPNVYDAVEACSLDKLKNEVIQALHCADGLCLSGPAEYTDEALEAIRLLCSELGKPVAIHAGESKEANMLSYEKHGVGEVERVLNKLKPSMIIHAVNVSEKELRLAREAAASIVLCPRSNVKLGAGFPDVKLMLRIGIKPALGTDNVMLCEPSMFKEMQFLINASRMRYGYEAVEPREILKMCTVYAAEALNTADKLGSIEEGKKADILFLDASLPKYRFSRDLVRAVVERGSESDVRCVMIGGKVAYGRL</sequence>
<dbReference type="SUPFAM" id="SSF51338">
    <property type="entry name" value="Composite domain of metallo-dependent hydrolases"/>
    <property type="match status" value="1"/>
</dbReference>
<dbReference type="EMBL" id="DQVM01000112">
    <property type="protein sequence ID" value="HIQ30065.1"/>
    <property type="molecule type" value="Genomic_DNA"/>
</dbReference>
<gene>
    <name evidence="2" type="ORF">EYH45_05820</name>
</gene>
<dbReference type="InterPro" id="IPR050287">
    <property type="entry name" value="MTA/SAH_deaminase"/>
</dbReference>
<dbReference type="InterPro" id="IPR032466">
    <property type="entry name" value="Metal_Hydrolase"/>
</dbReference>
<dbReference type="PANTHER" id="PTHR43794:SF5">
    <property type="entry name" value="CHLOROHYDROLASE FAMILY PROTEIN"/>
    <property type="match status" value="1"/>
</dbReference>
<dbReference type="InterPro" id="IPR011059">
    <property type="entry name" value="Metal-dep_hydrolase_composite"/>
</dbReference>
<dbReference type="Proteomes" id="UP000608579">
    <property type="component" value="Unassembled WGS sequence"/>
</dbReference>
<proteinExistence type="predicted"/>
<dbReference type="SUPFAM" id="SSF51556">
    <property type="entry name" value="Metallo-dependent hydrolases"/>
    <property type="match status" value="1"/>
</dbReference>
<evidence type="ECO:0000313" key="2">
    <source>
        <dbReference type="EMBL" id="HIQ30065.1"/>
    </source>
</evidence>
<dbReference type="PANTHER" id="PTHR43794">
    <property type="entry name" value="AMINOHYDROLASE SSNA-RELATED"/>
    <property type="match status" value="1"/>
</dbReference>
<dbReference type="AlphaFoldDB" id="A0A833ECR0"/>
<feature type="domain" description="Amidohydrolase-related" evidence="1">
    <location>
        <begin position="65"/>
        <end position="406"/>
    </location>
</feature>
<name>A0A833ECR0_CALS0</name>
<comment type="caution">
    <text evidence="2">The sequence shown here is derived from an EMBL/GenBank/DDBJ whole genome shotgun (WGS) entry which is preliminary data.</text>
</comment>
<protein>
    <recommendedName>
        <fullName evidence="1">Amidohydrolase-related domain-containing protein</fullName>
    </recommendedName>
</protein>
<reference evidence="2" key="1">
    <citation type="journal article" date="2020" name="ISME J.">
        <title>Gammaproteobacteria mediating utilization of methyl-, sulfur- and petroleum organic compounds in deep ocean hydrothermal plumes.</title>
        <authorList>
            <person name="Zhou Z."/>
            <person name="Liu Y."/>
            <person name="Pan J."/>
            <person name="Cron B.R."/>
            <person name="Toner B.M."/>
            <person name="Anantharaman K."/>
            <person name="Breier J.A."/>
            <person name="Dick G.J."/>
            <person name="Li M."/>
        </authorList>
    </citation>
    <scope>NUCLEOTIDE SEQUENCE</scope>
    <source>
        <strain evidence="2">SZUA-1515</strain>
    </source>
</reference>
<dbReference type="InterPro" id="IPR006680">
    <property type="entry name" value="Amidohydro-rel"/>
</dbReference>
<organism evidence="2 3">
    <name type="scientific">Caldiarchaeum subterraneum</name>
    <dbReference type="NCBI Taxonomy" id="311458"/>
    <lineage>
        <taxon>Archaea</taxon>
        <taxon>Nitrososphaerota</taxon>
        <taxon>Candidatus Caldarchaeales</taxon>
        <taxon>Candidatus Caldarchaeaceae</taxon>
        <taxon>Candidatus Caldarchaeum</taxon>
    </lineage>
</organism>
<dbReference type="Gene3D" id="3.20.20.140">
    <property type="entry name" value="Metal-dependent hydrolases"/>
    <property type="match status" value="1"/>
</dbReference>
<dbReference type="GO" id="GO:0016810">
    <property type="term" value="F:hydrolase activity, acting on carbon-nitrogen (but not peptide) bonds"/>
    <property type="evidence" value="ECO:0007669"/>
    <property type="project" value="InterPro"/>
</dbReference>
<dbReference type="NCBIfam" id="NF005552">
    <property type="entry name" value="PRK07213.1"/>
    <property type="match status" value="1"/>
</dbReference>
<dbReference type="Gene3D" id="2.30.40.10">
    <property type="entry name" value="Urease, subunit C, domain 1"/>
    <property type="match status" value="1"/>
</dbReference>